<dbReference type="SUPFAM" id="SSF52540">
    <property type="entry name" value="P-loop containing nucleoside triphosphate hydrolases"/>
    <property type="match status" value="1"/>
</dbReference>
<accession>A0ABY4EC99</accession>
<protein>
    <submittedName>
        <fullName evidence="2">ATP-binding protein</fullName>
    </submittedName>
</protein>
<reference evidence="2" key="1">
    <citation type="submission" date="2021-12" db="EMBL/GenBank/DDBJ databases">
        <authorList>
            <person name="Veyrier F.J."/>
        </authorList>
    </citation>
    <scope>NUCLEOTIDE SEQUENCE</scope>
    <source>
        <strain evidence="2">SAG 1488-6</strain>
    </source>
</reference>
<evidence type="ECO:0000313" key="3">
    <source>
        <dbReference type="Proteomes" id="UP000832034"/>
    </source>
</evidence>
<feature type="domain" description="IstB-like ATP-binding" evidence="1">
    <location>
        <begin position="32"/>
        <end position="247"/>
    </location>
</feature>
<dbReference type="EMBL" id="CP091512">
    <property type="protein sequence ID" value="UOO93371.1"/>
    <property type="molecule type" value="Genomic_DNA"/>
</dbReference>
<reference evidence="2" key="2">
    <citation type="journal article" date="2022" name="Res Sq">
        <title>Evolution of multicellular longitudinally dividing oral cavity symbionts (Neisseriaceae).</title>
        <authorList>
            <person name="Nyongesa S."/>
            <person name="Weber P."/>
            <person name="Bernet E."/>
            <person name="Pullido F."/>
            <person name="Nieckarz M."/>
            <person name="Delaby M."/>
            <person name="Nieves C."/>
            <person name="Viehboeck T."/>
            <person name="Krause N."/>
            <person name="Rivera-Millot A."/>
            <person name="Nakamura A."/>
            <person name="Vischer N."/>
            <person name="VanNieuwenhze M."/>
            <person name="Brun Y."/>
            <person name="Cava F."/>
            <person name="Bulgheresi S."/>
            <person name="Veyrier F."/>
        </authorList>
    </citation>
    <scope>NUCLEOTIDE SEQUENCE</scope>
    <source>
        <strain evidence="2">SAG 1488-6</strain>
    </source>
</reference>
<dbReference type="CDD" id="cd00009">
    <property type="entry name" value="AAA"/>
    <property type="match status" value="1"/>
</dbReference>
<name>A0ABY4EC99_VITST</name>
<dbReference type="InterPro" id="IPR002611">
    <property type="entry name" value="IstB_ATP-bd"/>
</dbReference>
<dbReference type="GO" id="GO:0005524">
    <property type="term" value="F:ATP binding"/>
    <property type="evidence" value="ECO:0007669"/>
    <property type="project" value="UniProtKB-KW"/>
</dbReference>
<organism evidence="2 3">
    <name type="scientific">Vitreoscilla stercoraria</name>
    <dbReference type="NCBI Taxonomy" id="61"/>
    <lineage>
        <taxon>Bacteria</taxon>
        <taxon>Pseudomonadati</taxon>
        <taxon>Pseudomonadota</taxon>
        <taxon>Betaproteobacteria</taxon>
        <taxon>Neisseriales</taxon>
        <taxon>Neisseriaceae</taxon>
        <taxon>Vitreoscilla</taxon>
    </lineage>
</organism>
<dbReference type="RefSeq" id="WP_019959108.1">
    <property type="nucleotide sequence ID" value="NZ_CP091512.1"/>
</dbReference>
<dbReference type="PANTHER" id="PTHR30050">
    <property type="entry name" value="CHROMOSOMAL REPLICATION INITIATOR PROTEIN DNAA"/>
    <property type="match status" value="1"/>
</dbReference>
<dbReference type="Gene3D" id="3.40.50.300">
    <property type="entry name" value="P-loop containing nucleotide triphosphate hydrolases"/>
    <property type="match status" value="1"/>
</dbReference>
<dbReference type="Proteomes" id="UP000832034">
    <property type="component" value="Chromosome"/>
</dbReference>
<sequence length="268" mass="30306">MLQNISSILPVGVTSAQIRARDEVCSKHGAYVAKLGLRDLWTRCPQCVAEEQKAETKQLLAVMQAENQAKQKIMAVEKAIVDAGIPKRFRDKRINHYVANTAEQKNAKSFAVEFVKEFETEHSGRNVVFHGNRGNGKNHLACAIANAVIERFGKTAHFTTANDMLRRIREAKSFDSNVTESQVIDALVSFDLLVVDEVRILNQNSEADARAFFDVFNARYAEMRPTIFICNGDLIEFEKSVGDLTMSRMKETGGRPWNVLFSWEDYRK</sequence>
<dbReference type="Pfam" id="PF01695">
    <property type="entry name" value="IstB_IS21"/>
    <property type="match status" value="1"/>
</dbReference>
<evidence type="ECO:0000259" key="1">
    <source>
        <dbReference type="Pfam" id="PF01695"/>
    </source>
</evidence>
<proteinExistence type="predicted"/>
<keyword evidence="2" id="KW-0067">ATP-binding</keyword>
<keyword evidence="3" id="KW-1185">Reference proteome</keyword>
<gene>
    <name evidence="2" type="ORF">LVJ81_04910</name>
</gene>
<dbReference type="PANTHER" id="PTHR30050:SF4">
    <property type="entry name" value="ATP-BINDING PROTEIN RV3427C IN INSERTION SEQUENCE-RELATED"/>
    <property type="match status" value="1"/>
</dbReference>
<dbReference type="InterPro" id="IPR027417">
    <property type="entry name" value="P-loop_NTPase"/>
</dbReference>
<evidence type="ECO:0000313" key="2">
    <source>
        <dbReference type="EMBL" id="UOO93371.1"/>
    </source>
</evidence>
<keyword evidence="2" id="KW-0547">Nucleotide-binding</keyword>